<evidence type="ECO:0000313" key="2">
    <source>
        <dbReference type="EMBL" id="MDA0184885.1"/>
    </source>
</evidence>
<sequence length="171" mass="18777">MAQRTDSFDIGRLGLTSGEGRRVDLEVHVEPFEYGGSTYVVDPELTPVRLDVSRTTGEGWAMRLRFEATVNGPCMRCLDPATPTFPVDSYEVHQPGAGDAELLSPYMGEFLEVAAWARDALALALPAQIKCRPDCAGLCPKCGANLNEDPDHAHEAEPDPRWSKLSELKFD</sequence>
<accession>A0A9X3NDX3</accession>
<comment type="caution">
    <text evidence="2">The sequence shown here is derived from an EMBL/GenBank/DDBJ whole genome shotgun (WGS) entry which is preliminary data.</text>
</comment>
<dbReference type="PANTHER" id="PTHR34374:SF1">
    <property type="entry name" value="LARGE RIBOSOMAL RNA SUBUNIT ACCUMULATION PROTEIN YCED HOMOLOG 1, CHLOROPLASTIC"/>
    <property type="match status" value="1"/>
</dbReference>
<organism evidence="2 3">
    <name type="scientific">Solirubrobacter phytolaccae</name>
    <dbReference type="NCBI Taxonomy" id="1404360"/>
    <lineage>
        <taxon>Bacteria</taxon>
        <taxon>Bacillati</taxon>
        <taxon>Actinomycetota</taxon>
        <taxon>Thermoleophilia</taxon>
        <taxon>Solirubrobacterales</taxon>
        <taxon>Solirubrobacteraceae</taxon>
        <taxon>Solirubrobacter</taxon>
    </lineage>
</organism>
<dbReference type="AlphaFoldDB" id="A0A9X3NDX3"/>
<protein>
    <submittedName>
        <fullName evidence="2">DUF177 domain-containing protein</fullName>
    </submittedName>
</protein>
<evidence type="ECO:0000313" key="3">
    <source>
        <dbReference type="Proteomes" id="UP001147653"/>
    </source>
</evidence>
<dbReference type="RefSeq" id="WP_270029346.1">
    <property type="nucleotide sequence ID" value="NZ_JAPDDP010000090.1"/>
</dbReference>
<dbReference type="PANTHER" id="PTHR34374">
    <property type="entry name" value="LARGE RIBOSOMAL RNA SUBUNIT ACCUMULATION PROTEIN YCED HOMOLOG 1, CHLOROPLASTIC"/>
    <property type="match status" value="1"/>
</dbReference>
<dbReference type="Proteomes" id="UP001147653">
    <property type="component" value="Unassembled WGS sequence"/>
</dbReference>
<gene>
    <name evidence="2" type="ORF">OJ997_31570</name>
</gene>
<proteinExistence type="predicted"/>
<keyword evidence="3" id="KW-1185">Reference proteome</keyword>
<name>A0A9X3NDX3_9ACTN</name>
<evidence type="ECO:0000256" key="1">
    <source>
        <dbReference type="SAM" id="MobiDB-lite"/>
    </source>
</evidence>
<dbReference type="Pfam" id="PF02620">
    <property type="entry name" value="YceD"/>
    <property type="match status" value="1"/>
</dbReference>
<reference evidence="2" key="1">
    <citation type="submission" date="2022-10" db="EMBL/GenBank/DDBJ databases">
        <title>The WGS of Solirubrobacter phytolaccae KCTC 29190.</title>
        <authorList>
            <person name="Jiang Z."/>
        </authorList>
    </citation>
    <scope>NUCLEOTIDE SEQUENCE</scope>
    <source>
        <strain evidence="2">KCTC 29190</strain>
    </source>
</reference>
<feature type="compositionally biased region" description="Basic and acidic residues" evidence="1">
    <location>
        <begin position="149"/>
        <end position="171"/>
    </location>
</feature>
<feature type="region of interest" description="Disordered" evidence="1">
    <location>
        <begin position="147"/>
        <end position="171"/>
    </location>
</feature>
<dbReference type="InterPro" id="IPR003772">
    <property type="entry name" value="YceD"/>
</dbReference>
<dbReference type="EMBL" id="JAPDDP010000090">
    <property type="protein sequence ID" value="MDA0184885.1"/>
    <property type="molecule type" value="Genomic_DNA"/>
</dbReference>